<name>A0A0J6Y2J9_COCIT</name>
<sequence length="103" mass="10801">MARLSSQASVSNSSSSTKAKLSYLADMSPCKSTRMEIKVDLPLSIPQPAHAHIVSSFDIHGITTKIGPPALGHVSESVCESSLIRGQNSPGRTLMAAIAIDDP</sequence>
<dbReference type="EMBL" id="DS028093">
    <property type="protein sequence ID" value="KMP01224.1"/>
    <property type="molecule type" value="Genomic_DNA"/>
</dbReference>
<accession>A0A0J6Y2J9</accession>
<gene>
    <name evidence="1" type="ORF">CIRG_01364</name>
</gene>
<evidence type="ECO:0000313" key="2">
    <source>
        <dbReference type="Proteomes" id="UP000054565"/>
    </source>
</evidence>
<dbReference type="Proteomes" id="UP000054565">
    <property type="component" value="Unassembled WGS sequence"/>
</dbReference>
<reference evidence="2" key="1">
    <citation type="journal article" date="2010" name="Genome Res.">
        <title>Population genomic sequencing of Coccidioides fungi reveals recent hybridization and transposon control.</title>
        <authorList>
            <person name="Neafsey D.E."/>
            <person name="Barker B.M."/>
            <person name="Sharpton T.J."/>
            <person name="Stajich J.E."/>
            <person name="Park D.J."/>
            <person name="Whiston E."/>
            <person name="Hung C.-Y."/>
            <person name="McMahan C."/>
            <person name="White J."/>
            <person name="Sykes S."/>
            <person name="Heiman D."/>
            <person name="Young S."/>
            <person name="Zeng Q."/>
            <person name="Abouelleil A."/>
            <person name="Aftuck L."/>
            <person name="Bessette D."/>
            <person name="Brown A."/>
            <person name="FitzGerald M."/>
            <person name="Lui A."/>
            <person name="Macdonald J.P."/>
            <person name="Priest M."/>
            <person name="Orbach M.J."/>
            <person name="Galgiani J.N."/>
            <person name="Kirkland T.N."/>
            <person name="Cole G.T."/>
            <person name="Birren B.W."/>
            <person name="Henn M.R."/>
            <person name="Taylor J.W."/>
            <person name="Rounsley S.D."/>
        </authorList>
    </citation>
    <scope>NUCLEOTIDE SEQUENCE [LARGE SCALE GENOMIC DNA]</scope>
    <source>
        <strain evidence="2">RMSCC 2394</strain>
    </source>
</reference>
<organism evidence="1 2">
    <name type="scientific">Coccidioides immitis RMSCC 2394</name>
    <dbReference type="NCBI Taxonomy" id="404692"/>
    <lineage>
        <taxon>Eukaryota</taxon>
        <taxon>Fungi</taxon>
        <taxon>Dikarya</taxon>
        <taxon>Ascomycota</taxon>
        <taxon>Pezizomycotina</taxon>
        <taxon>Eurotiomycetes</taxon>
        <taxon>Eurotiomycetidae</taxon>
        <taxon>Onygenales</taxon>
        <taxon>Onygenaceae</taxon>
        <taxon>Coccidioides</taxon>
    </lineage>
</organism>
<protein>
    <submittedName>
        <fullName evidence="1">Uncharacterized protein</fullName>
    </submittedName>
</protein>
<evidence type="ECO:0000313" key="1">
    <source>
        <dbReference type="EMBL" id="KMP01224.1"/>
    </source>
</evidence>
<dbReference type="AlphaFoldDB" id="A0A0J6Y2J9"/>
<proteinExistence type="predicted"/>